<keyword evidence="5" id="KW-0479">Metal-binding</keyword>
<keyword evidence="9" id="KW-0472">Membrane</keyword>
<dbReference type="Pfam" id="PF12627">
    <property type="entry name" value="PolyA_pol_RNAbd"/>
    <property type="match status" value="1"/>
</dbReference>
<organism evidence="11 12">
    <name type="scientific">Sporomusa acidovorans (strain ATCC 49682 / DSM 3132 / Mol)</name>
    <dbReference type="NCBI Taxonomy" id="1123286"/>
    <lineage>
        <taxon>Bacteria</taxon>
        <taxon>Bacillati</taxon>
        <taxon>Bacillota</taxon>
        <taxon>Negativicutes</taxon>
        <taxon>Selenomonadales</taxon>
        <taxon>Sporomusaceae</taxon>
        <taxon>Sporomusa</taxon>
    </lineage>
</organism>
<keyword evidence="12" id="KW-1185">Reference proteome</keyword>
<evidence type="ECO:0000256" key="9">
    <source>
        <dbReference type="SAM" id="Phobius"/>
    </source>
</evidence>
<dbReference type="InterPro" id="IPR003607">
    <property type="entry name" value="HD/PDEase_dom"/>
</dbReference>
<evidence type="ECO:0000259" key="10">
    <source>
        <dbReference type="SMART" id="SM00471"/>
    </source>
</evidence>
<evidence type="ECO:0000256" key="6">
    <source>
        <dbReference type="ARBA" id="ARBA00022741"/>
    </source>
</evidence>
<gene>
    <name evidence="11" type="primary">cca</name>
    <name evidence="11" type="ORF">SPACI_053730</name>
</gene>
<dbReference type="InterPro" id="IPR002646">
    <property type="entry name" value="PolA_pol_head_dom"/>
</dbReference>
<evidence type="ECO:0000256" key="3">
    <source>
        <dbReference type="ARBA" id="ARBA00022694"/>
    </source>
</evidence>
<evidence type="ECO:0000313" key="12">
    <source>
        <dbReference type="Proteomes" id="UP000216052"/>
    </source>
</evidence>
<keyword evidence="4 11" id="KW-0548">Nucleotidyltransferase</keyword>
<comment type="cofactor">
    <cofactor evidence="1">
        <name>Mg(2+)</name>
        <dbReference type="ChEBI" id="CHEBI:18420"/>
    </cofactor>
</comment>
<keyword evidence="6" id="KW-0547">Nucleotide-binding</keyword>
<evidence type="ECO:0000256" key="8">
    <source>
        <dbReference type="RuleBase" id="RU003953"/>
    </source>
</evidence>
<dbReference type="Proteomes" id="UP000216052">
    <property type="component" value="Chromosome"/>
</dbReference>
<evidence type="ECO:0000256" key="7">
    <source>
        <dbReference type="ARBA" id="ARBA00022842"/>
    </source>
</evidence>
<evidence type="ECO:0000256" key="5">
    <source>
        <dbReference type="ARBA" id="ARBA00022723"/>
    </source>
</evidence>
<reference evidence="11" key="1">
    <citation type="submission" date="2024-05" db="EMBL/GenBank/DDBJ databases">
        <title>Isolation and characterization of Sporomusa carbonis sp. nov., a carboxydotrophic hydrogenogen in the genus of Sporomusa isolated from a charcoal burning pile.</title>
        <authorList>
            <person name="Boeer T."/>
            <person name="Rosenbaum F."/>
            <person name="Eysell L."/>
            <person name="Mueller V."/>
            <person name="Daniel R."/>
            <person name="Poehlein A."/>
        </authorList>
    </citation>
    <scope>NUCLEOTIDE SEQUENCE [LARGE SCALE GENOMIC DNA]</scope>
    <source>
        <strain evidence="11">DSM 3132</strain>
    </source>
</reference>
<feature type="transmembrane region" description="Helical" evidence="9">
    <location>
        <begin position="56"/>
        <end position="75"/>
    </location>
</feature>
<dbReference type="Pfam" id="PF01743">
    <property type="entry name" value="PolyA_pol"/>
    <property type="match status" value="1"/>
</dbReference>
<dbReference type="SMART" id="SM00471">
    <property type="entry name" value="HDc"/>
    <property type="match status" value="1"/>
</dbReference>
<accession>A0ABZ3JA11</accession>
<dbReference type="InterPro" id="IPR043519">
    <property type="entry name" value="NT_sf"/>
</dbReference>
<protein>
    <submittedName>
        <fullName evidence="11">CCA-adding enzyme</fullName>
        <ecNumber evidence="11">2.7.7.72</ecNumber>
    </submittedName>
</protein>
<feature type="domain" description="HD/PDEase" evidence="10">
    <location>
        <begin position="255"/>
        <end position="463"/>
    </location>
</feature>
<dbReference type="CDD" id="cd05398">
    <property type="entry name" value="NT_ClassII-CCAase"/>
    <property type="match status" value="1"/>
</dbReference>
<dbReference type="GO" id="GO:0004810">
    <property type="term" value="F:CCA tRNA nucleotidyltransferase activity"/>
    <property type="evidence" value="ECO:0007669"/>
    <property type="project" value="UniProtKB-EC"/>
</dbReference>
<dbReference type="EMBL" id="CP155571">
    <property type="protein sequence ID" value="XFO75257.1"/>
    <property type="molecule type" value="Genomic_DNA"/>
</dbReference>
<dbReference type="EC" id="2.7.7.72" evidence="11"/>
<keyword evidence="7" id="KW-0460">Magnesium</keyword>
<keyword evidence="2 8" id="KW-0808">Transferase</keyword>
<evidence type="ECO:0000256" key="4">
    <source>
        <dbReference type="ARBA" id="ARBA00022695"/>
    </source>
</evidence>
<keyword evidence="9" id="KW-0812">Transmembrane</keyword>
<name>A0ABZ3JA11_SPOA4</name>
<dbReference type="PANTHER" id="PTHR46173">
    <property type="entry name" value="CCA TRNA NUCLEOTIDYLTRANSFERASE 1, MITOCHONDRIAL"/>
    <property type="match status" value="1"/>
</dbReference>
<dbReference type="Gene3D" id="3.30.460.10">
    <property type="entry name" value="Beta Polymerase, domain 2"/>
    <property type="match status" value="1"/>
</dbReference>
<dbReference type="SUPFAM" id="SSF81301">
    <property type="entry name" value="Nucleotidyltransferase"/>
    <property type="match status" value="1"/>
</dbReference>
<dbReference type="PANTHER" id="PTHR46173:SF1">
    <property type="entry name" value="CCA TRNA NUCLEOTIDYLTRANSFERASE 1, MITOCHONDRIAL"/>
    <property type="match status" value="1"/>
</dbReference>
<keyword evidence="3" id="KW-0819">tRNA processing</keyword>
<evidence type="ECO:0000313" key="11">
    <source>
        <dbReference type="EMBL" id="XFO75257.1"/>
    </source>
</evidence>
<evidence type="ECO:0000256" key="2">
    <source>
        <dbReference type="ARBA" id="ARBA00022679"/>
    </source>
</evidence>
<keyword evidence="9" id="KW-1133">Transmembrane helix</keyword>
<evidence type="ECO:0000256" key="1">
    <source>
        <dbReference type="ARBA" id="ARBA00001946"/>
    </source>
</evidence>
<dbReference type="InterPro" id="IPR006674">
    <property type="entry name" value="HD_domain"/>
</dbReference>
<dbReference type="Gene3D" id="1.10.3090.10">
    <property type="entry name" value="cca-adding enzyme, domain 2"/>
    <property type="match status" value="1"/>
</dbReference>
<dbReference type="InterPro" id="IPR032828">
    <property type="entry name" value="PolyA_RNA-bd"/>
</dbReference>
<dbReference type="InterPro" id="IPR050264">
    <property type="entry name" value="Bact_CCA-adding_enz_type3_sf"/>
</dbReference>
<comment type="similarity">
    <text evidence="8">Belongs to the tRNA nucleotidyltransferase/poly(A) polymerase family.</text>
</comment>
<keyword evidence="8" id="KW-0694">RNA-binding</keyword>
<sequence length="471" mass="52023">MKTARKIMAALSAAGHESYIVGGAVRDMVRGVRPADIDIATSAMPERIVEIIGQQGWKAIMVGVAFGVVVVVAAGRSYEVATLRSEQYGRDSHRPEKVILGVSLAQDLARRDFTINAMAMDSTGRLIDLFGGRDDLAAGIIRAVGDPRERFAEDALRMFRAARFAARFNFTLEGRTLKAIPVALERVNGLSVERVRNEIEQTLLAEFASHGLDIMLKTGLLAASCQAKEQGQIFSLPILPELSHLDGVPQNPCYHCYDVWHHTLAVVDLAPPSPVLRWAALLHDIAKGWPEVRTLNRQGQPSDPGHDRKGAAAAAVILDRLKVERQTVAQVTWLIRHHLFLPALAEKAVIKWLKRLSRDFKKTGELEAALLQLFELHEADRRGGHTQPDLAGLMAVREMVRSVMDRIPFFPDQLTLSGREIAGKLGNGPEVGRFQHNLLTRIQAGQLCNNSAALMMALDARVRRLARKTRE</sequence>
<proteinExistence type="inferred from homology"/>
<dbReference type="RefSeq" id="WP_093792389.1">
    <property type="nucleotide sequence ID" value="NZ_CP155571.1"/>
</dbReference>
<dbReference type="SUPFAM" id="SSF81891">
    <property type="entry name" value="Poly A polymerase C-terminal region-like"/>
    <property type="match status" value="1"/>
</dbReference>
<dbReference type="Pfam" id="PF01966">
    <property type="entry name" value="HD"/>
    <property type="match status" value="1"/>
</dbReference>